<dbReference type="GO" id="GO:0005044">
    <property type="term" value="F:scavenger receptor activity"/>
    <property type="evidence" value="ECO:0007669"/>
    <property type="project" value="TreeGrafter"/>
</dbReference>
<dbReference type="InterPro" id="IPR002159">
    <property type="entry name" value="CD36_fam"/>
</dbReference>
<feature type="transmembrane region" description="Helical" evidence="9">
    <location>
        <begin position="446"/>
        <end position="472"/>
    </location>
</feature>
<keyword evidence="7 9" id="KW-0472">Membrane</keyword>
<evidence type="ECO:0000313" key="10">
    <source>
        <dbReference type="EMBL" id="CRL01879.1"/>
    </source>
</evidence>
<evidence type="ECO:0000256" key="9">
    <source>
        <dbReference type="SAM" id="Phobius"/>
    </source>
</evidence>
<evidence type="ECO:0000256" key="6">
    <source>
        <dbReference type="ARBA" id="ARBA00022989"/>
    </source>
</evidence>
<evidence type="ECO:0000256" key="5">
    <source>
        <dbReference type="ARBA" id="ARBA00022692"/>
    </source>
</evidence>
<dbReference type="PANTHER" id="PTHR11923">
    <property type="entry name" value="SCAVENGER RECEPTOR CLASS B TYPE-1 SR-B1"/>
    <property type="match status" value="1"/>
</dbReference>
<evidence type="ECO:0000256" key="8">
    <source>
        <dbReference type="ARBA" id="ARBA00023180"/>
    </source>
</evidence>
<evidence type="ECO:0000256" key="1">
    <source>
        <dbReference type="ARBA" id="ARBA00003156"/>
    </source>
</evidence>
<dbReference type="GO" id="GO:0005886">
    <property type="term" value="C:plasma membrane"/>
    <property type="evidence" value="ECO:0007669"/>
    <property type="project" value="UniProtKB-SubCell"/>
</dbReference>
<keyword evidence="11" id="KW-1185">Reference proteome</keyword>
<comment type="similarity">
    <text evidence="3">Belongs to the CD36 family.</text>
</comment>
<protein>
    <submittedName>
        <fullName evidence="10">CLUMA_CG015086, isoform A</fullName>
    </submittedName>
</protein>
<dbReference type="GO" id="GO:0005737">
    <property type="term" value="C:cytoplasm"/>
    <property type="evidence" value="ECO:0007669"/>
    <property type="project" value="TreeGrafter"/>
</dbReference>
<keyword evidence="4" id="KW-1003">Cell membrane</keyword>
<dbReference type="EMBL" id="CVRI01000057">
    <property type="protein sequence ID" value="CRL01879.1"/>
    <property type="molecule type" value="Genomic_DNA"/>
</dbReference>
<dbReference type="Pfam" id="PF01130">
    <property type="entry name" value="CD36"/>
    <property type="match status" value="1"/>
</dbReference>
<evidence type="ECO:0000313" key="11">
    <source>
        <dbReference type="Proteomes" id="UP000183832"/>
    </source>
</evidence>
<dbReference type="Proteomes" id="UP000183832">
    <property type="component" value="Unassembled WGS sequence"/>
</dbReference>
<comment type="subcellular location">
    <subcellularLocation>
        <location evidence="2">Cell membrane</location>
    </subcellularLocation>
</comment>
<dbReference type="AlphaFoldDB" id="A0A1J1INS3"/>
<dbReference type="STRING" id="568069.A0A1J1INS3"/>
<accession>A0A1J1INS3</accession>
<evidence type="ECO:0000256" key="7">
    <source>
        <dbReference type="ARBA" id="ARBA00023136"/>
    </source>
</evidence>
<name>A0A1J1INS3_9DIPT</name>
<feature type="transmembrane region" description="Helical" evidence="9">
    <location>
        <begin position="12"/>
        <end position="33"/>
    </location>
</feature>
<gene>
    <name evidence="10" type="primary">similar to Protein croquemort</name>
    <name evidence="10" type="ORF">CLUMA_CG015086</name>
</gene>
<keyword evidence="5 9" id="KW-0812">Transmembrane</keyword>
<dbReference type="PANTHER" id="PTHR11923:SF93">
    <property type="entry name" value="GH07959P-RELATED"/>
    <property type="match status" value="1"/>
</dbReference>
<evidence type="ECO:0000256" key="2">
    <source>
        <dbReference type="ARBA" id="ARBA00004236"/>
    </source>
</evidence>
<dbReference type="OrthoDB" id="514335at2759"/>
<comment type="function">
    <text evidence="1">Plays an olfactory role that is not restricted to pheromone sensitivity.</text>
</comment>
<proteinExistence type="inferred from homology"/>
<evidence type="ECO:0000256" key="3">
    <source>
        <dbReference type="ARBA" id="ARBA00010532"/>
    </source>
</evidence>
<keyword evidence="6 9" id="KW-1133">Transmembrane helix</keyword>
<dbReference type="PRINTS" id="PR01609">
    <property type="entry name" value="CD36FAMILY"/>
</dbReference>
<organism evidence="10 11">
    <name type="scientific">Clunio marinus</name>
    <dbReference type="NCBI Taxonomy" id="568069"/>
    <lineage>
        <taxon>Eukaryota</taxon>
        <taxon>Metazoa</taxon>
        <taxon>Ecdysozoa</taxon>
        <taxon>Arthropoda</taxon>
        <taxon>Hexapoda</taxon>
        <taxon>Insecta</taxon>
        <taxon>Pterygota</taxon>
        <taxon>Neoptera</taxon>
        <taxon>Endopterygota</taxon>
        <taxon>Diptera</taxon>
        <taxon>Nematocera</taxon>
        <taxon>Chironomoidea</taxon>
        <taxon>Chironomidae</taxon>
        <taxon>Clunio</taxon>
    </lineage>
</organism>
<reference evidence="10 11" key="1">
    <citation type="submission" date="2015-04" db="EMBL/GenBank/DDBJ databases">
        <authorList>
            <person name="Syromyatnikov M.Y."/>
            <person name="Popov V.N."/>
        </authorList>
    </citation>
    <scope>NUCLEOTIDE SEQUENCE [LARGE SCALE GENOMIC DNA]</scope>
</reference>
<keyword evidence="8" id="KW-0325">Glycoprotein</keyword>
<sequence length="517" mass="59311">MKPNECRSQLVIRYIGIILILIGITLAICWPFVFNHMLTKKLPLSPTAKAFDEWKKPSVPLYLDVYFFNWTNSDEFHDETKKTKLKEIGPYRFREIRDKTNVEFNDANATVSYRTLSTFYFDDDGSKGKLDDVITQLNIVAVGASAQSLNMEYTKKKHISLGLNVYEQTIAISKTARELLFEGYEDNMVLMGREGLIEGFDVQDIPYDRIGWFYLRNDTDQLSGDYNVNTGSDDISKLGTIQNYNHMNYNKFYSGECSKLHGSTGELFPPNRMKDSINLFMPDMCRSIPFDYETDVKIHGVDGYRFTCGARALNNGSEFPENLCYSNSGETIHSGVMNISACRYGSPIFMSLPHYFKADPFYLNAVEGLAPNKDKHESYFTIEPMTGAPLEVTIRFQANLLVQPIEEISLFQEVRRVFMPVMWFEQKYQMDEKTAKMIKFAVTIPWIGRIIGIILFALGLILCIISFIMCCVNARKMSHKDETEINLGERNVQTHFKKEVSPLLSRGKMPKIVRNSN</sequence>
<evidence type="ECO:0000256" key="4">
    <source>
        <dbReference type="ARBA" id="ARBA00022475"/>
    </source>
</evidence>